<feature type="domain" description="Rhamnogalacturonan lyase" evidence="5">
    <location>
        <begin position="144"/>
        <end position="190"/>
    </location>
</feature>
<name>A0ABN6MXE6_9BACT</name>
<dbReference type="InterPro" id="IPR013784">
    <property type="entry name" value="Carb-bd-like_fold"/>
</dbReference>
<dbReference type="PANTHER" id="PTHR36507">
    <property type="entry name" value="BLL1555 PROTEIN"/>
    <property type="match status" value="1"/>
</dbReference>
<dbReference type="Pfam" id="PF00127">
    <property type="entry name" value="Copper-bind"/>
    <property type="match status" value="1"/>
</dbReference>
<feature type="chain" id="PRO_5045983006" description="Blue (type 1) copper domain-containing protein" evidence="3">
    <location>
        <begin position="26"/>
        <end position="197"/>
    </location>
</feature>
<evidence type="ECO:0000256" key="1">
    <source>
        <dbReference type="ARBA" id="ARBA00022723"/>
    </source>
</evidence>
<organism evidence="6 7">
    <name type="scientific">Anaeromyxobacter oryzae</name>
    <dbReference type="NCBI Taxonomy" id="2918170"/>
    <lineage>
        <taxon>Bacteria</taxon>
        <taxon>Pseudomonadati</taxon>
        <taxon>Myxococcota</taxon>
        <taxon>Myxococcia</taxon>
        <taxon>Myxococcales</taxon>
        <taxon>Cystobacterineae</taxon>
        <taxon>Anaeromyxobacteraceae</taxon>
        <taxon>Anaeromyxobacter</taxon>
    </lineage>
</organism>
<evidence type="ECO:0000259" key="5">
    <source>
        <dbReference type="Pfam" id="PF14686"/>
    </source>
</evidence>
<keyword evidence="7" id="KW-1185">Reference proteome</keyword>
<dbReference type="InterPro" id="IPR029413">
    <property type="entry name" value="RG-lyase_II"/>
</dbReference>
<dbReference type="SUPFAM" id="SSF49452">
    <property type="entry name" value="Starch-binding domain-like"/>
    <property type="match status" value="1"/>
</dbReference>
<keyword evidence="2" id="KW-0186">Copper</keyword>
<dbReference type="InterPro" id="IPR000923">
    <property type="entry name" value="BlueCu_1"/>
</dbReference>
<feature type="domain" description="Blue (type 1) copper" evidence="4">
    <location>
        <begin position="63"/>
        <end position="140"/>
    </location>
</feature>
<dbReference type="PANTHER" id="PTHR36507:SF1">
    <property type="entry name" value="BLL1555 PROTEIN"/>
    <property type="match status" value="1"/>
</dbReference>
<keyword evidence="1" id="KW-0479">Metal-binding</keyword>
<proteinExistence type="predicted"/>
<dbReference type="Gene3D" id="2.60.40.1120">
    <property type="entry name" value="Carboxypeptidase-like, regulatory domain"/>
    <property type="match status" value="1"/>
</dbReference>
<dbReference type="SUPFAM" id="SSF49503">
    <property type="entry name" value="Cupredoxins"/>
    <property type="match status" value="1"/>
</dbReference>
<evidence type="ECO:0000313" key="6">
    <source>
        <dbReference type="EMBL" id="BDG05541.1"/>
    </source>
</evidence>
<keyword evidence="3" id="KW-0732">Signal</keyword>
<gene>
    <name evidence="6" type="ORF">AMOR_45370</name>
</gene>
<dbReference type="Gene3D" id="2.60.40.420">
    <property type="entry name" value="Cupredoxins - blue copper proteins"/>
    <property type="match status" value="1"/>
</dbReference>
<dbReference type="InterPro" id="IPR052721">
    <property type="entry name" value="ET_Amicyanin"/>
</dbReference>
<reference evidence="7" key="1">
    <citation type="journal article" date="2022" name="Int. J. Syst. Evol. Microbiol.">
        <title>Anaeromyxobacter oryzae sp. nov., Anaeromyxobacter diazotrophicus sp. nov. and Anaeromyxobacter paludicola sp. nov., isolated from paddy soils.</title>
        <authorList>
            <person name="Itoh H."/>
            <person name="Xu Z."/>
            <person name="Mise K."/>
            <person name="Masuda Y."/>
            <person name="Ushijima N."/>
            <person name="Hayakawa C."/>
            <person name="Shiratori Y."/>
            <person name="Senoo K."/>
        </authorList>
    </citation>
    <scope>NUCLEOTIDE SEQUENCE [LARGE SCALE GENOMIC DNA]</scope>
    <source>
        <strain evidence="7">Red232</strain>
    </source>
</reference>
<evidence type="ECO:0000256" key="3">
    <source>
        <dbReference type="SAM" id="SignalP"/>
    </source>
</evidence>
<dbReference type="Proteomes" id="UP001162891">
    <property type="component" value="Chromosome"/>
</dbReference>
<protein>
    <recommendedName>
        <fullName evidence="8">Blue (type 1) copper domain-containing protein</fullName>
    </recommendedName>
</protein>
<sequence length="197" mass="21239">MTRHARLATRLALALLAAHALPALAQTGTITGKVDSTPPKYLPDTVVYVKQAPGTFAPKSEAMDQKGLAFVPHILVVTKGDTVKFLNHDTVAHNVYSPDEDAYNLGTFKPNEERAHTFAKEGAYTQLCSIHPEMLGYIFVSQNPYAAAVDAKGSYTIKNVPPGNYKLAVWNAKLKAPEQSVTVAGGKTAEASFSLKR</sequence>
<dbReference type="Pfam" id="PF14686">
    <property type="entry name" value="fn3_3"/>
    <property type="match status" value="1"/>
</dbReference>
<evidence type="ECO:0000259" key="4">
    <source>
        <dbReference type="Pfam" id="PF00127"/>
    </source>
</evidence>
<dbReference type="RefSeq" id="WP_248354467.1">
    <property type="nucleotide sequence ID" value="NZ_AP025591.1"/>
</dbReference>
<dbReference type="EMBL" id="AP025591">
    <property type="protein sequence ID" value="BDG05541.1"/>
    <property type="molecule type" value="Genomic_DNA"/>
</dbReference>
<evidence type="ECO:0000256" key="2">
    <source>
        <dbReference type="ARBA" id="ARBA00023008"/>
    </source>
</evidence>
<accession>A0ABN6MXE6</accession>
<feature type="signal peptide" evidence="3">
    <location>
        <begin position="1"/>
        <end position="25"/>
    </location>
</feature>
<evidence type="ECO:0008006" key="8">
    <source>
        <dbReference type="Google" id="ProtNLM"/>
    </source>
</evidence>
<dbReference type="InterPro" id="IPR008972">
    <property type="entry name" value="Cupredoxin"/>
</dbReference>
<evidence type="ECO:0000313" key="7">
    <source>
        <dbReference type="Proteomes" id="UP001162891"/>
    </source>
</evidence>